<dbReference type="EMBL" id="VSSQ01039606">
    <property type="protein sequence ID" value="MPM92700.1"/>
    <property type="molecule type" value="Genomic_DNA"/>
</dbReference>
<dbReference type="AlphaFoldDB" id="A0A645DT84"/>
<proteinExistence type="predicted"/>
<gene>
    <name evidence="1" type="ORF">SDC9_139835</name>
</gene>
<name>A0A645DT84_9ZZZZ</name>
<reference evidence="1" key="1">
    <citation type="submission" date="2019-08" db="EMBL/GenBank/DDBJ databases">
        <authorList>
            <person name="Kucharzyk K."/>
            <person name="Murdoch R.W."/>
            <person name="Higgins S."/>
            <person name="Loffler F."/>
        </authorList>
    </citation>
    <scope>NUCLEOTIDE SEQUENCE</scope>
</reference>
<organism evidence="1">
    <name type="scientific">bioreactor metagenome</name>
    <dbReference type="NCBI Taxonomy" id="1076179"/>
    <lineage>
        <taxon>unclassified sequences</taxon>
        <taxon>metagenomes</taxon>
        <taxon>ecological metagenomes</taxon>
    </lineage>
</organism>
<protein>
    <submittedName>
        <fullName evidence="1">Uncharacterized protein</fullName>
    </submittedName>
</protein>
<comment type="caution">
    <text evidence="1">The sequence shown here is derived from an EMBL/GenBank/DDBJ whole genome shotgun (WGS) entry which is preliminary data.</text>
</comment>
<evidence type="ECO:0000313" key="1">
    <source>
        <dbReference type="EMBL" id="MPM92700.1"/>
    </source>
</evidence>
<dbReference type="AntiFam" id="ANF00083">
    <property type="entry name" value="Shadow ORF (opposite leuS)"/>
</dbReference>
<sequence length="72" mass="7912">MRYDGRVNARLDGVVLRRQAECVVADGVEHVIALHAAFARDDVHCGERARVADVQALPGRVGKLDHGKILRL</sequence>
<accession>A0A645DT84</accession>